<feature type="region of interest" description="Disordered" evidence="2">
    <location>
        <begin position="734"/>
        <end position="768"/>
    </location>
</feature>
<dbReference type="InterPro" id="IPR001173">
    <property type="entry name" value="Glyco_trans_2-like"/>
</dbReference>
<dbReference type="Gene3D" id="3.90.550.10">
    <property type="entry name" value="Spore Coat Polysaccharide Biosynthesis Protein SpsA, Chain A"/>
    <property type="match status" value="1"/>
</dbReference>
<feature type="region of interest" description="Disordered" evidence="2">
    <location>
        <begin position="361"/>
        <end position="387"/>
    </location>
</feature>
<dbReference type="InterPro" id="IPR029044">
    <property type="entry name" value="Nucleotide-diphossugar_trans"/>
</dbReference>
<dbReference type="EMBL" id="BMHA01000003">
    <property type="protein sequence ID" value="GGI04469.1"/>
    <property type="molecule type" value="Genomic_DNA"/>
</dbReference>
<evidence type="ECO:0000256" key="2">
    <source>
        <dbReference type="SAM" id="MobiDB-lite"/>
    </source>
</evidence>
<dbReference type="PRINTS" id="PR00359">
    <property type="entry name" value="BP450"/>
</dbReference>
<dbReference type="PANTHER" id="PTHR43646">
    <property type="entry name" value="GLYCOSYLTRANSFERASE"/>
    <property type="match status" value="1"/>
</dbReference>
<accession>A0A8J3A6F9</accession>
<dbReference type="PANTHER" id="PTHR43646:SF3">
    <property type="entry name" value="SLR1566 PROTEIN"/>
    <property type="match status" value="1"/>
</dbReference>
<proteinExistence type="inferred from homology"/>
<dbReference type="GO" id="GO:0020037">
    <property type="term" value="F:heme binding"/>
    <property type="evidence" value="ECO:0007669"/>
    <property type="project" value="InterPro"/>
</dbReference>
<comment type="similarity">
    <text evidence="1">Belongs to the cytochrome P450 family.</text>
</comment>
<sequence length="768" mass="83209">MGAMNGLRHAVTGFLAVRVAVNVVNWRTFPRLRPSERADLSRVSVLVPARDEAATLPHTLPLLAAQGAGEVLVLDDGSEDGTAEVAAAVAGVQVLAGRELPPGWLGKAWALHQLAEAASGEWLVFTDADVHWEPGALAGFLDELEAQESRVGSIFPSQDTRTWGERLTVPVIDEVLLSGLPYPLLHAQVSPLAVAANGQAIAIHREIYDAIGGWESVRGRIVEDVAFGRLARRQGNEVALALGDGTVHTRMYRGYREVMAGFGKNLLTAHAGRRSLLVADIAWHLAAYTLPALLAPRSRAWRLPLALGVAQRALVAATTTRHPAEALLAPLLPVAGLPVAAGALRRRQRWKGRDIHVGGTLDDTPVLDRHPDSPLTPSDGTGLPSPAGHPVHGHLGRWGTEPLALLEEGSELGPLFELRLPRKAAVVGTSPAWNRFVLRDGETFVARRSMAALIPHLAGGIIVTDAPVHRPRRQVLEPRFRDVERLRARVRGAVEALDPPTSFDGLAWSLQAVPAMLNAALFSGSFPDDLLAAYLHPLEQGMPAALVPRPGPRRAVRRELAAQLRRREHDPQADDLAAALATVPGAVEELRVGLAAGFDTSAHTLAWALWYLAAHPAWQPAERRRQAVDEVLRLHPPGFIGSRRVARATEFEGVRLPVGTLVFYSPMLTHRRPELWRDPDTFDPRRFDAGFRAWTYIPFSAGQRTCLGTHLARLMLDEALDVVLQRPLRAVDGDPSPTAAVTIAPRGPLRLHRDPAAGGPRSNESDRP</sequence>
<dbReference type="GO" id="GO:0004497">
    <property type="term" value="F:monooxygenase activity"/>
    <property type="evidence" value="ECO:0007669"/>
    <property type="project" value="InterPro"/>
</dbReference>
<comment type="caution">
    <text evidence="4">The sequence shown here is derived from an EMBL/GenBank/DDBJ whole genome shotgun (WGS) entry which is preliminary data.</text>
</comment>
<evidence type="ECO:0000256" key="1">
    <source>
        <dbReference type="ARBA" id="ARBA00010617"/>
    </source>
</evidence>
<organism evidence="4 5">
    <name type="scientific">Egicoccus halophilus</name>
    <dbReference type="NCBI Taxonomy" id="1670830"/>
    <lineage>
        <taxon>Bacteria</taxon>
        <taxon>Bacillati</taxon>
        <taxon>Actinomycetota</taxon>
        <taxon>Nitriliruptoria</taxon>
        <taxon>Egicoccales</taxon>
        <taxon>Egicoccaceae</taxon>
        <taxon>Egicoccus</taxon>
    </lineage>
</organism>
<dbReference type="SUPFAM" id="SSF48264">
    <property type="entry name" value="Cytochrome P450"/>
    <property type="match status" value="1"/>
</dbReference>
<evidence type="ECO:0000259" key="3">
    <source>
        <dbReference type="Pfam" id="PF00535"/>
    </source>
</evidence>
<dbReference type="InterPro" id="IPR017972">
    <property type="entry name" value="Cyt_P450_CS"/>
</dbReference>
<evidence type="ECO:0000313" key="5">
    <source>
        <dbReference type="Proteomes" id="UP000650511"/>
    </source>
</evidence>
<dbReference type="InterPro" id="IPR002397">
    <property type="entry name" value="Cyt_P450_B"/>
</dbReference>
<protein>
    <recommendedName>
        <fullName evidence="3">Glycosyltransferase 2-like domain-containing protein</fullName>
    </recommendedName>
</protein>
<keyword evidence="5" id="KW-1185">Reference proteome</keyword>
<dbReference type="Pfam" id="PF00067">
    <property type="entry name" value="p450"/>
    <property type="match status" value="1"/>
</dbReference>
<dbReference type="RefSeq" id="WP_205745169.1">
    <property type="nucleotide sequence ID" value="NZ_BMHA01000003.1"/>
</dbReference>
<feature type="domain" description="Glycosyltransferase 2-like" evidence="3">
    <location>
        <begin position="44"/>
        <end position="194"/>
    </location>
</feature>
<reference evidence="4" key="2">
    <citation type="submission" date="2020-09" db="EMBL/GenBank/DDBJ databases">
        <authorList>
            <person name="Sun Q."/>
            <person name="Zhou Y."/>
        </authorList>
    </citation>
    <scope>NUCLEOTIDE SEQUENCE</scope>
    <source>
        <strain evidence="4">CGMCC 1.14988</strain>
    </source>
</reference>
<dbReference type="PRINTS" id="PR00385">
    <property type="entry name" value="P450"/>
</dbReference>
<dbReference type="CDD" id="cd00761">
    <property type="entry name" value="Glyco_tranf_GTA_type"/>
    <property type="match status" value="1"/>
</dbReference>
<dbReference type="CDD" id="cd00302">
    <property type="entry name" value="cytochrome_P450"/>
    <property type="match status" value="1"/>
</dbReference>
<dbReference type="Proteomes" id="UP000650511">
    <property type="component" value="Unassembled WGS sequence"/>
</dbReference>
<dbReference type="GO" id="GO:0005506">
    <property type="term" value="F:iron ion binding"/>
    <property type="evidence" value="ECO:0007669"/>
    <property type="project" value="InterPro"/>
</dbReference>
<dbReference type="Gene3D" id="1.10.630.10">
    <property type="entry name" value="Cytochrome P450"/>
    <property type="match status" value="2"/>
</dbReference>
<dbReference type="Pfam" id="PF00535">
    <property type="entry name" value="Glycos_transf_2"/>
    <property type="match status" value="1"/>
</dbReference>
<dbReference type="PROSITE" id="PS00086">
    <property type="entry name" value="CYTOCHROME_P450"/>
    <property type="match status" value="1"/>
</dbReference>
<dbReference type="GO" id="GO:0016705">
    <property type="term" value="F:oxidoreductase activity, acting on paired donors, with incorporation or reduction of molecular oxygen"/>
    <property type="evidence" value="ECO:0007669"/>
    <property type="project" value="InterPro"/>
</dbReference>
<dbReference type="AlphaFoldDB" id="A0A8J3A6F9"/>
<dbReference type="InterPro" id="IPR001128">
    <property type="entry name" value="Cyt_P450"/>
</dbReference>
<reference evidence="4" key="1">
    <citation type="journal article" date="2014" name="Int. J. Syst. Evol. Microbiol.">
        <title>Complete genome sequence of Corynebacterium casei LMG S-19264T (=DSM 44701T), isolated from a smear-ripened cheese.</title>
        <authorList>
            <consortium name="US DOE Joint Genome Institute (JGI-PGF)"/>
            <person name="Walter F."/>
            <person name="Albersmeier A."/>
            <person name="Kalinowski J."/>
            <person name="Ruckert C."/>
        </authorList>
    </citation>
    <scope>NUCLEOTIDE SEQUENCE</scope>
    <source>
        <strain evidence="4">CGMCC 1.14988</strain>
    </source>
</reference>
<gene>
    <name evidence="4" type="ORF">GCM10011354_09250</name>
</gene>
<evidence type="ECO:0000313" key="4">
    <source>
        <dbReference type="EMBL" id="GGI04469.1"/>
    </source>
</evidence>
<name>A0A8J3A6F9_9ACTN</name>
<dbReference type="InterPro" id="IPR036396">
    <property type="entry name" value="Cyt_P450_sf"/>
</dbReference>
<dbReference type="SUPFAM" id="SSF53448">
    <property type="entry name" value="Nucleotide-diphospho-sugar transferases"/>
    <property type="match status" value="1"/>
</dbReference>